<dbReference type="Proteomes" id="UP000320160">
    <property type="component" value="Unassembled WGS sequence"/>
</dbReference>
<dbReference type="EMBL" id="VKKU01000001">
    <property type="protein sequence ID" value="TSB04033.1"/>
    <property type="molecule type" value="Genomic_DNA"/>
</dbReference>
<feature type="compositionally biased region" description="Basic residues" evidence="1">
    <location>
        <begin position="88"/>
        <end position="97"/>
    </location>
</feature>
<proteinExistence type="predicted"/>
<feature type="compositionally biased region" description="Basic and acidic residues" evidence="1">
    <location>
        <begin position="1"/>
        <end position="10"/>
    </location>
</feature>
<dbReference type="OrthoDB" id="7594285at2"/>
<dbReference type="AlphaFoldDB" id="A0A553WH56"/>
<gene>
    <name evidence="2" type="ORF">FOM92_00890</name>
</gene>
<evidence type="ECO:0000313" key="3">
    <source>
        <dbReference type="Proteomes" id="UP000320160"/>
    </source>
</evidence>
<protein>
    <submittedName>
        <fullName evidence="2">Uncharacterized protein</fullName>
    </submittedName>
</protein>
<organism evidence="2 3">
    <name type="scientific">Sphingorhabdus contaminans</name>
    <dbReference type="NCBI Taxonomy" id="1343899"/>
    <lineage>
        <taxon>Bacteria</taxon>
        <taxon>Pseudomonadati</taxon>
        <taxon>Pseudomonadota</taxon>
        <taxon>Alphaproteobacteria</taxon>
        <taxon>Sphingomonadales</taxon>
        <taxon>Sphingomonadaceae</taxon>
        <taxon>Sphingorhabdus</taxon>
    </lineage>
</organism>
<name>A0A553WH56_9SPHN</name>
<feature type="region of interest" description="Disordered" evidence="1">
    <location>
        <begin position="1"/>
        <end position="31"/>
    </location>
</feature>
<feature type="region of interest" description="Disordered" evidence="1">
    <location>
        <begin position="82"/>
        <end position="133"/>
    </location>
</feature>
<keyword evidence="3" id="KW-1185">Reference proteome</keyword>
<feature type="compositionally biased region" description="Basic residues" evidence="1">
    <location>
        <begin position="112"/>
        <end position="128"/>
    </location>
</feature>
<comment type="caution">
    <text evidence="2">The sequence shown here is derived from an EMBL/GenBank/DDBJ whole genome shotgun (WGS) entry which is preliminary data.</text>
</comment>
<sequence length="248" mass="27103">MENRIVEIARKKAQKNTGKSRQADWKSRDTNPAFFVRTDAIRPPTFPPDIKLERRTLPTDSGTALIIPLPLRAVTPSAIALKPAKPATKSKKTRTATKSKSTAAKPRVAKPAVHKKTAKKAAPRKPRAKKTDELRAGAEPLVMAITPPATAIAAPAVAEMAMPVAGPVAAPVTMPDDRTPLPRAKAVAVYRKNNLLDVVGYWMRTRMADLAKLFAPRPKTRKRVPKMADLIAENTALRQEIARLRALQ</sequence>
<accession>A0A553WH56</accession>
<dbReference type="RefSeq" id="WP_143774906.1">
    <property type="nucleotide sequence ID" value="NZ_VKKU01000001.1"/>
</dbReference>
<reference evidence="2 3" key="1">
    <citation type="submission" date="2019-07" db="EMBL/GenBank/DDBJ databases">
        <authorList>
            <person name="Park M."/>
        </authorList>
    </citation>
    <scope>NUCLEOTIDE SEQUENCE [LARGE SCALE GENOMIC DNA]</scope>
    <source>
        <strain evidence="2 3">KCTC32445</strain>
    </source>
</reference>
<evidence type="ECO:0000313" key="2">
    <source>
        <dbReference type="EMBL" id="TSB04033.1"/>
    </source>
</evidence>
<evidence type="ECO:0000256" key="1">
    <source>
        <dbReference type="SAM" id="MobiDB-lite"/>
    </source>
</evidence>